<comment type="caution">
    <text evidence="1">The sequence shown here is derived from an EMBL/GenBank/DDBJ whole genome shotgun (WGS) entry which is preliminary data.</text>
</comment>
<dbReference type="AlphaFoldDB" id="A0A812TBQ0"/>
<organism evidence="1 2">
    <name type="scientific">Symbiodinium natans</name>
    <dbReference type="NCBI Taxonomy" id="878477"/>
    <lineage>
        <taxon>Eukaryota</taxon>
        <taxon>Sar</taxon>
        <taxon>Alveolata</taxon>
        <taxon>Dinophyceae</taxon>
        <taxon>Suessiales</taxon>
        <taxon>Symbiodiniaceae</taxon>
        <taxon>Symbiodinium</taxon>
    </lineage>
</organism>
<reference evidence="1" key="1">
    <citation type="submission" date="2021-02" db="EMBL/GenBank/DDBJ databases">
        <authorList>
            <person name="Dougan E. K."/>
            <person name="Rhodes N."/>
            <person name="Thang M."/>
            <person name="Chan C."/>
        </authorList>
    </citation>
    <scope>NUCLEOTIDE SEQUENCE</scope>
</reference>
<proteinExistence type="predicted"/>
<dbReference type="Proteomes" id="UP000604046">
    <property type="component" value="Unassembled WGS sequence"/>
</dbReference>
<keyword evidence="2" id="KW-1185">Reference proteome</keyword>
<evidence type="ECO:0000313" key="2">
    <source>
        <dbReference type="Proteomes" id="UP000604046"/>
    </source>
</evidence>
<gene>
    <name evidence="1" type="ORF">SNAT2548_LOCUS29427</name>
</gene>
<dbReference type="EMBL" id="CAJNDS010002560">
    <property type="protein sequence ID" value="CAE7525732.1"/>
    <property type="molecule type" value="Genomic_DNA"/>
</dbReference>
<sequence>MPVWIPGAECNLCVHVAIMDERATRPKQRILEANLNIRTSRIAKMAKSDTPPFSRLQACQDCFFTPTASHETTAAHGRASQNRGMYLRHLQQTWCALCWVAEAQSGALGQADSHNRPKQIKVGVVGWLRLQQKSRQNSSCVIDSNETAG</sequence>
<protein>
    <submittedName>
        <fullName evidence="1">Uncharacterized protein</fullName>
    </submittedName>
</protein>
<evidence type="ECO:0000313" key="1">
    <source>
        <dbReference type="EMBL" id="CAE7525732.1"/>
    </source>
</evidence>
<accession>A0A812TBQ0</accession>
<name>A0A812TBQ0_9DINO</name>